<dbReference type="FunFam" id="2.40.50.140:FF:000064">
    <property type="entry name" value="Replication protein A subunit"/>
    <property type="match status" value="1"/>
</dbReference>
<feature type="domain" description="Replication factor A C-terminal" evidence="11">
    <location>
        <begin position="483"/>
        <end position="621"/>
    </location>
</feature>
<dbReference type="AlphaFoldDB" id="A0AAD9LIK5"/>
<evidence type="ECO:0000256" key="4">
    <source>
        <dbReference type="ARBA" id="ARBA00022723"/>
    </source>
</evidence>
<dbReference type="PANTHER" id="PTHR47165">
    <property type="entry name" value="OS03G0429900 PROTEIN"/>
    <property type="match status" value="1"/>
</dbReference>
<keyword evidence="6 9" id="KW-0862">Zinc</keyword>
<name>A0AAD9LIK5_BABDI</name>
<keyword evidence="7 9" id="KW-0238">DNA-binding</keyword>
<evidence type="ECO:0000313" key="14">
    <source>
        <dbReference type="Proteomes" id="UP001195914"/>
    </source>
</evidence>
<keyword evidence="4 9" id="KW-0479">Metal-binding</keyword>
<dbReference type="InterPro" id="IPR047192">
    <property type="entry name" value="Euk_RPA1_DBD_C"/>
</dbReference>
<dbReference type="GO" id="GO:0006310">
    <property type="term" value="P:DNA recombination"/>
    <property type="evidence" value="ECO:0007669"/>
    <property type="project" value="InterPro"/>
</dbReference>
<dbReference type="FunFam" id="2.40.50.140:FF:000041">
    <property type="entry name" value="Replication protein A subunit"/>
    <property type="match status" value="1"/>
</dbReference>
<dbReference type="Proteomes" id="UP001195914">
    <property type="component" value="Unassembled WGS sequence"/>
</dbReference>
<dbReference type="GO" id="GO:0003677">
    <property type="term" value="F:DNA binding"/>
    <property type="evidence" value="ECO:0007669"/>
    <property type="project" value="UniProtKB-KW"/>
</dbReference>
<dbReference type="InterPro" id="IPR031657">
    <property type="entry name" value="REPA_OB_2"/>
</dbReference>
<dbReference type="InterPro" id="IPR013955">
    <property type="entry name" value="Rep_factor-A_C"/>
</dbReference>
<dbReference type="SUPFAM" id="SSF50249">
    <property type="entry name" value="Nucleic acid-binding proteins"/>
    <property type="match status" value="3"/>
</dbReference>
<dbReference type="GO" id="GO:0005634">
    <property type="term" value="C:nucleus"/>
    <property type="evidence" value="ECO:0007669"/>
    <property type="project" value="UniProtKB-SubCell"/>
</dbReference>
<dbReference type="Pfam" id="PF16900">
    <property type="entry name" value="REPA_OB_2"/>
    <property type="match status" value="1"/>
</dbReference>
<dbReference type="Gene3D" id="2.40.50.140">
    <property type="entry name" value="Nucleic acid-binding proteins"/>
    <property type="match status" value="3"/>
</dbReference>
<keyword evidence="8 9" id="KW-0539">Nucleus</keyword>
<dbReference type="CDD" id="cd04474">
    <property type="entry name" value="RPA1_DBD_A"/>
    <property type="match status" value="1"/>
</dbReference>
<feature type="region of interest" description="Disordered" evidence="10">
    <location>
        <begin position="138"/>
        <end position="181"/>
    </location>
</feature>
<reference evidence="13" key="1">
    <citation type="journal article" date="2014" name="Nucleic Acids Res.">
        <title>The evolutionary dynamics of variant antigen genes in Babesia reveal a history of genomic innovation underlying host-parasite interaction.</title>
        <authorList>
            <person name="Jackson A.P."/>
            <person name="Otto T.D."/>
            <person name="Darby A."/>
            <person name="Ramaprasad A."/>
            <person name="Xia D."/>
            <person name="Echaide I.E."/>
            <person name="Farber M."/>
            <person name="Gahlot S."/>
            <person name="Gamble J."/>
            <person name="Gupta D."/>
            <person name="Gupta Y."/>
            <person name="Jackson L."/>
            <person name="Malandrin L."/>
            <person name="Malas T.B."/>
            <person name="Moussa E."/>
            <person name="Nair M."/>
            <person name="Reid A.J."/>
            <person name="Sanders M."/>
            <person name="Sharma J."/>
            <person name="Tracey A."/>
            <person name="Quail M.A."/>
            <person name="Weir W."/>
            <person name="Wastling J.M."/>
            <person name="Hall N."/>
            <person name="Willadsen P."/>
            <person name="Lingelbach K."/>
            <person name="Shiels B."/>
            <person name="Tait A."/>
            <person name="Berriman M."/>
            <person name="Allred D.R."/>
            <person name="Pain A."/>
        </authorList>
    </citation>
    <scope>NUCLEOTIDE SEQUENCE</scope>
    <source>
        <strain evidence="13">1802A</strain>
    </source>
</reference>
<dbReference type="GO" id="GO:0006281">
    <property type="term" value="P:DNA repair"/>
    <property type="evidence" value="ECO:0007669"/>
    <property type="project" value="InterPro"/>
</dbReference>
<dbReference type="CDD" id="cd04476">
    <property type="entry name" value="RPA1_DBD_C"/>
    <property type="match status" value="1"/>
</dbReference>
<dbReference type="GO" id="GO:0006260">
    <property type="term" value="P:DNA replication"/>
    <property type="evidence" value="ECO:0007669"/>
    <property type="project" value="UniProtKB-KW"/>
</dbReference>
<dbReference type="InterPro" id="IPR012340">
    <property type="entry name" value="NA-bd_OB-fold"/>
</dbReference>
<dbReference type="CDD" id="cd04475">
    <property type="entry name" value="RPA1_DBD_B"/>
    <property type="match status" value="1"/>
</dbReference>
<evidence type="ECO:0000256" key="10">
    <source>
        <dbReference type="SAM" id="MobiDB-lite"/>
    </source>
</evidence>
<evidence type="ECO:0000313" key="13">
    <source>
        <dbReference type="EMBL" id="KAK1937611.1"/>
    </source>
</evidence>
<feature type="domain" description="Replication protein A OB" evidence="12">
    <location>
        <begin position="319"/>
        <end position="419"/>
    </location>
</feature>
<evidence type="ECO:0000256" key="2">
    <source>
        <dbReference type="ARBA" id="ARBA00005690"/>
    </source>
</evidence>
<comment type="caution">
    <text evidence="13">The sequence shown here is derived from an EMBL/GenBank/DDBJ whole genome shotgun (WGS) entry which is preliminary data.</text>
</comment>
<evidence type="ECO:0000259" key="11">
    <source>
        <dbReference type="Pfam" id="PF08646"/>
    </source>
</evidence>
<comment type="subcellular location">
    <subcellularLocation>
        <location evidence="1 9">Nucleus</location>
    </subcellularLocation>
</comment>
<evidence type="ECO:0000256" key="3">
    <source>
        <dbReference type="ARBA" id="ARBA00022705"/>
    </source>
</evidence>
<sequence length="639" mass="71508">MSLPRCLTPDFFASLADSISQSGEQFFHEIHESSTAIKVLCLQQSSVAENKYLVEVLDGSLPVQYKHTCLALVPPTVDGDKQLLGKVISFNQYKVTPTKSRYLIILTRIVILPGDYRHLTCHLGASLVYNPRLSIQQRPANQPTTAETYQRGETAEQNKAHEAAQPPVKKPTGPYGAAGFHGSGKPVVKTAEAGATNPIRIADLTLYTPKWLIRARVSSKSQIRKYNNQWGEGKLFSVDLCDVGGEIRATIFGEAVNKWYHFLEEKQVYSISGGQIRPANKKFNNLKHACELTLDENSQIQLYHDDDSIPTLCCNIVPLSQIDQTEVGSIVDVVGIVARVKDTKSIQHKSTGTNVEKRDVLLCDNSDTPIWITIWGNKLQDFQNNELESHPLVCFKGVKVGDWQGRKLDTQGSTKITIDPPIAEAIENFNYLNNQQTGCHRRYDIGRPAADANIEEMFSLSHIIAASNQALQFKSLGDNGITFTTRAIVEVIKESVFSWPACQDCHRKMSNDAGKWVCPRCHSKQQPRHTYILSMKIADESAHLWAIAVAGVGEDIMNRMPAGEVLSMFETGDTTAEGKNFMNVFEEARLSEFIFKVKVTTQKYMDEVRLKYRIIKALRLNNYLNTALSCRIKAIKEIE</sequence>
<gene>
    <name evidence="13" type="ORF">X943_003316</name>
</gene>
<keyword evidence="5 9" id="KW-0863">Zinc-finger</keyword>
<evidence type="ECO:0000259" key="12">
    <source>
        <dbReference type="Pfam" id="PF16900"/>
    </source>
</evidence>
<organism evidence="13 14">
    <name type="scientific">Babesia divergens</name>
    <dbReference type="NCBI Taxonomy" id="32595"/>
    <lineage>
        <taxon>Eukaryota</taxon>
        <taxon>Sar</taxon>
        <taxon>Alveolata</taxon>
        <taxon>Apicomplexa</taxon>
        <taxon>Aconoidasida</taxon>
        <taxon>Piroplasmida</taxon>
        <taxon>Babesiidae</taxon>
        <taxon>Babesia</taxon>
    </lineage>
</organism>
<evidence type="ECO:0000256" key="1">
    <source>
        <dbReference type="ARBA" id="ARBA00004123"/>
    </source>
</evidence>
<evidence type="ECO:0000256" key="6">
    <source>
        <dbReference type="ARBA" id="ARBA00022833"/>
    </source>
</evidence>
<dbReference type="Pfam" id="PF08646">
    <property type="entry name" value="Rep_fac-A_C"/>
    <property type="match status" value="1"/>
</dbReference>
<comment type="similarity">
    <text evidence="2 9">Belongs to the replication factor A protein 1 family.</text>
</comment>
<evidence type="ECO:0000256" key="5">
    <source>
        <dbReference type="ARBA" id="ARBA00022771"/>
    </source>
</evidence>
<proteinExistence type="inferred from homology"/>
<evidence type="ECO:0000256" key="9">
    <source>
        <dbReference type="RuleBase" id="RU364130"/>
    </source>
</evidence>
<dbReference type="EMBL" id="JAHBMH010000033">
    <property type="protein sequence ID" value="KAK1937611.1"/>
    <property type="molecule type" value="Genomic_DNA"/>
</dbReference>
<feature type="compositionally biased region" description="Polar residues" evidence="10">
    <location>
        <begin position="138"/>
        <end position="148"/>
    </location>
</feature>
<feature type="compositionally biased region" description="Basic and acidic residues" evidence="10">
    <location>
        <begin position="153"/>
        <end position="162"/>
    </location>
</feature>
<dbReference type="InterPro" id="IPR004591">
    <property type="entry name" value="Rfa1"/>
</dbReference>
<dbReference type="PANTHER" id="PTHR47165:SF4">
    <property type="entry name" value="OS03G0429900 PROTEIN"/>
    <property type="match status" value="1"/>
</dbReference>
<dbReference type="NCBIfam" id="TIGR00617">
    <property type="entry name" value="rpa1"/>
    <property type="match status" value="1"/>
</dbReference>
<accession>A0AAD9LIK5</accession>
<reference evidence="13" key="2">
    <citation type="submission" date="2021-05" db="EMBL/GenBank/DDBJ databases">
        <authorList>
            <person name="Pain A."/>
        </authorList>
    </citation>
    <scope>NUCLEOTIDE SEQUENCE</scope>
    <source>
        <strain evidence="13">1802A</strain>
    </source>
</reference>
<dbReference type="GO" id="GO:0008270">
    <property type="term" value="F:zinc ion binding"/>
    <property type="evidence" value="ECO:0007669"/>
    <property type="project" value="UniProtKB-KW"/>
</dbReference>
<keyword evidence="3 9" id="KW-0235">DNA replication</keyword>
<protein>
    <recommendedName>
        <fullName evidence="9">Replication protein A subunit</fullName>
    </recommendedName>
</protein>
<keyword evidence="14" id="KW-1185">Reference proteome</keyword>
<evidence type="ECO:0000256" key="8">
    <source>
        <dbReference type="ARBA" id="ARBA00023242"/>
    </source>
</evidence>
<evidence type="ECO:0000256" key="7">
    <source>
        <dbReference type="ARBA" id="ARBA00023125"/>
    </source>
</evidence>